<keyword evidence="2" id="KW-0158">Chromosome</keyword>
<dbReference type="EMBL" id="CP099959">
    <property type="protein sequence ID" value="XCC57727.1"/>
    <property type="molecule type" value="Genomic_DNA"/>
</dbReference>
<organism evidence="8">
    <name type="scientific">Polynucleobacter sp. UK-FUSCHL-C3</name>
    <dbReference type="NCBI Taxonomy" id="2955208"/>
    <lineage>
        <taxon>Bacteria</taxon>
        <taxon>Pseudomonadati</taxon>
        <taxon>Pseudomonadota</taxon>
        <taxon>Betaproteobacteria</taxon>
        <taxon>Burkholderiales</taxon>
        <taxon>Burkholderiaceae</taxon>
        <taxon>Polynucleobacter</taxon>
    </lineage>
</organism>
<evidence type="ECO:0000256" key="2">
    <source>
        <dbReference type="ARBA" id="ARBA00022454"/>
    </source>
</evidence>
<keyword evidence="3" id="KW-0489">Methyltransferase</keyword>
<dbReference type="PROSITE" id="PS50868">
    <property type="entry name" value="POST_SET"/>
    <property type="match status" value="1"/>
</dbReference>
<evidence type="ECO:0000256" key="1">
    <source>
        <dbReference type="ARBA" id="ARBA00004286"/>
    </source>
</evidence>
<feature type="domain" description="Post-SET" evidence="7">
    <location>
        <begin position="142"/>
        <end position="158"/>
    </location>
</feature>
<keyword evidence="5" id="KW-0949">S-adenosyl-L-methionine</keyword>
<dbReference type="SMART" id="SM00317">
    <property type="entry name" value="SET"/>
    <property type="match status" value="1"/>
</dbReference>
<evidence type="ECO:0000256" key="5">
    <source>
        <dbReference type="ARBA" id="ARBA00022691"/>
    </source>
</evidence>
<dbReference type="InterPro" id="IPR046341">
    <property type="entry name" value="SET_dom_sf"/>
</dbReference>
<dbReference type="Pfam" id="PF00856">
    <property type="entry name" value="SET"/>
    <property type="match status" value="1"/>
</dbReference>
<evidence type="ECO:0000259" key="6">
    <source>
        <dbReference type="PROSITE" id="PS50280"/>
    </source>
</evidence>
<evidence type="ECO:0000256" key="3">
    <source>
        <dbReference type="ARBA" id="ARBA00022603"/>
    </source>
</evidence>
<reference evidence="8" key="1">
    <citation type="submission" date="2022-06" db="EMBL/GenBank/DDBJ databases">
        <title>New Polynucleobacter species.</title>
        <authorList>
            <person name="Hahn M.W."/>
        </authorList>
    </citation>
    <scope>NUCLEOTIDE SEQUENCE</scope>
    <source>
        <strain evidence="8">UK-FUSCHL-C3</strain>
    </source>
</reference>
<accession>A0AAU8A213</accession>
<comment type="subcellular location">
    <subcellularLocation>
        <location evidence="1">Chromosome</location>
    </subcellularLocation>
</comment>
<dbReference type="PANTHER" id="PTHR22884">
    <property type="entry name" value="SET DOMAIN PROTEINS"/>
    <property type="match status" value="1"/>
</dbReference>
<dbReference type="PROSITE" id="PS50280">
    <property type="entry name" value="SET"/>
    <property type="match status" value="1"/>
</dbReference>
<dbReference type="SUPFAM" id="SSF82199">
    <property type="entry name" value="SET domain"/>
    <property type="match status" value="1"/>
</dbReference>
<dbReference type="GO" id="GO:0005694">
    <property type="term" value="C:chromosome"/>
    <property type="evidence" value="ECO:0007669"/>
    <property type="project" value="UniProtKB-SubCell"/>
</dbReference>
<dbReference type="GO" id="GO:0032259">
    <property type="term" value="P:methylation"/>
    <property type="evidence" value="ECO:0007669"/>
    <property type="project" value="UniProtKB-KW"/>
</dbReference>
<feature type="domain" description="SET" evidence="6">
    <location>
        <begin position="13"/>
        <end position="129"/>
    </location>
</feature>
<sequence length="161" mass="18221">MKKRIAPKTVAKSHIAVKNSEIHGRGVFVKKDIPKGAAVIEYIGERISWKEALRRHPHDPEQPNHTFYFSLEDGRVIDANVGGNAARWINHSCKPNCEADEIAVDGESRVFIFARRKLLPGEELFYDYSLNLDGKLTKKEKKDYACYCGSKKCRGTMLDIG</sequence>
<name>A0AAU8A213_9BURK</name>
<evidence type="ECO:0000259" key="7">
    <source>
        <dbReference type="PROSITE" id="PS50868"/>
    </source>
</evidence>
<dbReference type="InterPro" id="IPR050777">
    <property type="entry name" value="SET2_Histone-Lys_MeTrsfase"/>
</dbReference>
<dbReference type="GO" id="GO:0008168">
    <property type="term" value="F:methyltransferase activity"/>
    <property type="evidence" value="ECO:0007669"/>
    <property type="project" value="UniProtKB-KW"/>
</dbReference>
<dbReference type="Gene3D" id="2.170.270.10">
    <property type="entry name" value="SET domain"/>
    <property type="match status" value="1"/>
</dbReference>
<proteinExistence type="predicted"/>
<evidence type="ECO:0000313" key="8">
    <source>
        <dbReference type="EMBL" id="XCC57727.1"/>
    </source>
</evidence>
<protein>
    <submittedName>
        <fullName evidence="8">SET domain-containing protein-lysine N-methyltransferase</fullName>
    </submittedName>
</protein>
<dbReference type="InterPro" id="IPR003616">
    <property type="entry name" value="Post-SET_dom"/>
</dbReference>
<evidence type="ECO:0000256" key="4">
    <source>
        <dbReference type="ARBA" id="ARBA00022679"/>
    </source>
</evidence>
<dbReference type="RefSeq" id="WP_353438814.1">
    <property type="nucleotide sequence ID" value="NZ_CP099959.1"/>
</dbReference>
<dbReference type="InterPro" id="IPR001214">
    <property type="entry name" value="SET_dom"/>
</dbReference>
<gene>
    <name evidence="8" type="ORF">NKE59_00020</name>
</gene>
<keyword evidence="4" id="KW-0808">Transferase</keyword>
<dbReference type="AlphaFoldDB" id="A0AAU8A213"/>